<dbReference type="Gene3D" id="6.10.140.1330">
    <property type="match status" value="1"/>
</dbReference>
<sequence length="809" mass="91029">MIVGLVIKLAPGTIIQDMVKFKQGFFFNLLLPPIILNSGYELKRRNFFLNFGTILIFAMAGTFIAAVVTGVCTYLYAFLKPEGISISFLDSMIFGSILSATDPVTILAIFNQLHVDPQLFSIISGESLLNDAVAIVLSDTLRKFRGQELHVVNIFKGIGLFLGVFWASTFIGILFGVVVALMLKYSQLSRFSNIESCLVLLMAYSSYFFSNGTQMSGIVTLLFTGITFKHYAYDNLSIRSKRATKFMFQILSQLSENFIFIYLGINLFTQDDLDYKPLFILATLAFICVARYTSVAPLSMMINAVCRALGKPDQLPRNHQMMLFWAGLRGAVAFALASGITGESAPAMRTAILAVVVLTVLLFGGTTSRMLQVLDIKTGVIELDDSGSENEEENDQDEGNLRRSKHGKGYSKLNSNDPSEERLLDPVEDDGLLETGHQPQRRRKGKNQDYNDISIGGLLSGPLGEPIPEDRPPHWFVSFDEKWLKPFLTKKHIQKRNQTLAEYWREKRRKMERANRNMLNDIRGLHVDDDEFDNSDALTLNSVKTNNRFNQGTTSSSTSEFPRPSLHGASSSSKAVFGSGRVFGRSPSIDDEDDQEMIIFGSGPMDWITNAATFAGADALLNKYDENHENNNIHFWRNAGIAGALALGYQYWKDHQNQQPQQIQLDPDQIQQIAAAQQQQVQPPPQQALSYYYPQQQEYMMAPGPPMMAPFPPSQYMLPPPPNMMFPPPFSLGATSGMLPQDPYTMMLMNSFLMQQQQQQQQMMMMHPQNPLFFNQIMGPTPMTSYFSQQQQQLMPYNHVNPYGQSYMF</sequence>
<evidence type="ECO:0000256" key="7">
    <source>
        <dbReference type="ARBA" id="ARBA00023136"/>
    </source>
</evidence>
<keyword evidence="7 11" id="KW-0472">Membrane</keyword>
<evidence type="ECO:0000256" key="1">
    <source>
        <dbReference type="ARBA" id="ARBA00004141"/>
    </source>
</evidence>
<dbReference type="AlphaFoldDB" id="A0A0B7NM05"/>
<dbReference type="PRINTS" id="PR01084">
    <property type="entry name" value="NAHEXCHNGR"/>
</dbReference>
<evidence type="ECO:0000313" key="13">
    <source>
        <dbReference type="EMBL" id="CEP16575.1"/>
    </source>
</evidence>
<feature type="transmembrane region" description="Helical" evidence="11">
    <location>
        <begin position="347"/>
        <end position="364"/>
    </location>
</feature>
<keyword evidence="14" id="KW-1185">Reference proteome</keyword>
<evidence type="ECO:0000256" key="2">
    <source>
        <dbReference type="ARBA" id="ARBA00022448"/>
    </source>
</evidence>
<comment type="similarity">
    <text evidence="9">Belongs to the monovalent cation:proton antiporter 1 (CPA1) transporter (TC 2.A.36) family.</text>
</comment>
<keyword evidence="2 9" id="KW-0813">Transport</keyword>
<evidence type="ECO:0000313" key="14">
    <source>
        <dbReference type="Proteomes" id="UP000054107"/>
    </source>
</evidence>
<accession>A0A0B7NM05</accession>
<keyword evidence="3 9" id="KW-0812">Transmembrane</keyword>
<evidence type="ECO:0000256" key="3">
    <source>
        <dbReference type="ARBA" id="ARBA00022692"/>
    </source>
</evidence>
<feature type="transmembrane region" description="Helical" evidence="11">
    <location>
        <begin position="54"/>
        <end position="79"/>
    </location>
</feature>
<keyword evidence="6 9" id="KW-0406">Ion transport</keyword>
<evidence type="ECO:0000256" key="5">
    <source>
        <dbReference type="ARBA" id="ARBA00023053"/>
    </source>
</evidence>
<keyword evidence="8 9" id="KW-0739">Sodium transport</keyword>
<feature type="transmembrane region" description="Helical" evidence="11">
    <location>
        <begin position="215"/>
        <end position="234"/>
    </location>
</feature>
<dbReference type="OrthoDB" id="196264at2759"/>
<evidence type="ECO:0000256" key="9">
    <source>
        <dbReference type="RuleBase" id="RU003722"/>
    </source>
</evidence>
<feature type="region of interest" description="Disordered" evidence="10">
    <location>
        <begin position="385"/>
        <end position="467"/>
    </location>
</feature>
<dbReference type="GO" id="GO:0005770">
    <property type="term" value="C:late endosome"/>
    <property type="evidence" value="ECO:0007669"/>
    <property type="project" value="TreeGrafter"/>
</dbReference>
<dbReference type="InterPro" id="IPR004709">
    <property type="entry name" value="NaH_exchanger"/>
</dbReference>
<comment type="subcellular location">
    <subcellularLocation>
        <location evidence="1">Membrane</location>
        <topology evidence="1">Multi-pass membrane protein</topology>
    </subcellularLocation>
</comment>
<dbReference type="GO" id="GO:0015386">
    <property type="term" value="F:potassium:proton antiporter activity"/>
    <property type="evidence" value="ECO:0007669"/>
    <property type="project" value="TreeGrafter"/>
</dbReference>
<keyword evidence="4 11" id="KW-1133">Transmembrane helix</keyword>
<dbReference type="PANTHER" id="PTHR10110">
    <property type="entry name" value="SODIUM/HYDROGEN EXCHANGER"/>
    <property type="match status" value="1"/>
</dbReference>
<feature type="transmembrane region" description="Helical" evidence="11">
    <location>
        <begin position="323"/>
        <end position="341"/>
    </location>
</feature>
<feature type="transmembrane region" description="Helical" evidence="11">
    <location>
        <begin position="246"/>
        <end position="265"/>
    </location>
</feature>
<reference evidence="13 14" key="1">
    <citation type="submission" date="2014-09" db="EMBL/GenBank/DDBJ databases">
        <authorList>
            <person name="Ellenberger Sabrina"/>
        </authorList>
    </citation>
    <scope>NUCLEOTIDE SEQUENCE [LARGE SCALE GENOMIC DNA]</scope>
    <source>
        <strain evidence="13 14">CBS 412.66</strain>
    </source>
</reference>
<proteinExistence type="inferred from homology"/>
<evidence type="ECO:0000256" key="4">
    <source>
        <dbReference type="ARBA" id="ARBA00022989"/>
    </source>
</evidence>
<dbReference type="GO" id="GO:0007035">
    <property type="term" value="P:vacuolar acidification"/>
    <property type="evidence" value="ECO:0007669"/>
    <property type="project" value="TreeGrafter"/>
</dbReference>
<keyword evidence="5" id="KW-0915">Sodium</keyword>
<dbReference type="InterPro" id="IPR006153">
    <property type="entry name" value="Cation/H_exchanger_TM"/>
</dbReference>
<evidence type="ECO:0000256" key="8">
    <source>
        <dbReference type="ARBA" id="ARBA00023201"/>
    </source>
</evidence>
<dbReference type="GO" id="GO:0000329">
    <property type="term" value="C:fungal-type vacuole membrane"/>
    <property type="evidence" value="ECO:0007669"/>
    <property type="project" value="TreeGrafter"/>
</dbReference>
<evidence type="ECO:0000256" key="10">
    <source>
        <dbReference type="SAM" id="MobiDB-lite"/>
    </source>
</evidence>
<name>A0A0B7NM05_9FUNG</name>
<gene>
    <name evidence="13" type="primary">PARPA_10847.1 scaffold 41979</name>
</gene>
<dbReference type="EMBL" id="LN733219">
    <property type="protein sequence ID" value="CEP16575.1"/>
    <property type="molecule type" value="Genomic_DNA"/>
</dbReference>
<dbReference type="Pfam" id="PF00999">
    <property type="entry name" value="Na_H_Exchanger"/>
    <property type="match status" value="1"/>
</dbReference>
<dbReference type="Proteomes" id="UP000054107">
    <property type="component" value="Unassembled WGS sequence"/>
</dbReference>
<feature type="region of interest" description="Disordered" evidence="10">
    <location>
        <begin position="546"/>
        <end position="573"/>
    </location>
</feature>
<dbReference type="GO" id="GO:0005769">
    <property type="term" value="C:early endosome"/>
    <property type="evidence" value="ECO:0007669"/>
    <property type="project" value="TreeGrafter"/>
</dbReference>
<feature type="compositionally biased region" description="Polar residues" evidence="10">
    <location>
        <begin position="546"/>
        <end position="560"/>
    </location>
</feature>
<dbReference type="GO" id="GO:0015385">
    <property type="term" value="F:sodium:proton antiporter activity"/>
    <property type="evidence" value="ECO:0007669"/>
    <property type="project" value="InterPro"/>
</dbReference>
<protein>
    <recommendedName>
        <fullName evidence="9">Sodium/hydrogen exchanger</fullName>
    </recommendedName>
</protein>
<feature type="compositionally biased region" description="Acidic residues" evidence="10">
    <location>
        <begin position="385"/>
        <end position="398"/>
    </location>
</feature>
<dbReference type="NCBIfam" id="TIGR00840">
    <property type="entry name" value="b_cpa1"/>
    <property type="match status" value="1"/>
</dbReference>
<feature type="transmembrane region" description="Helical" evidence="11">
    <location>
        <begin position="158"/>
        <end position="183"/>
    </location>
</feature>
<feature type="domain" description="Cation/H+ exchanger transmembrane" evidence="12">
    <location>
        <begin position="1"/>
        <end position="372"/>
    </location>
</feature>
<evidence type="ECO:0000259" key="12">
    <source>
        <dbReference type="Pfam" id="PF00999"/>
    </source>
</evidence>
<dbReference type="STRING" id="35722.A0A0B7NM05"/>
<feature type="transmembrane region" description="Helical" evidence="11">
    <location>
        <begin position="277"/>
        <end position="302"/>
    </location>
</feature>
<feature type="compositionally biased region" description="Low complexity" evidence="10">
    <location>
        <begin position="453"/>
        <end position="466"/>
    </location>
</feature>
<evidence type="ECO:0000256" key="6">
    <source>
        <dbReference type="ARBA" id="ARBA00023065"/>
    </source>
</evidence>
<evidence type="ECO:0000256" key="11">
    <source>
        <dbReference type="SAM" id="Phobius"/>
    </source>
</evidence>
<organism evidence="13 14">
    <name type="scientific">Parasitella parasitica</name>
    <dbReference type="NCBI Taxonomy" id="35722"/>
    <lineage>
        <taxon>Eukaryota</taxon>
        <taxon>Fungi</taxon>
        <taxon>Fungi incertae sedis</taxon>
        <taxon>Mucoromycota</taxon>
        <taxon>Mucoromycotina</taxon>
        <taxon>Mucoromycetes</taxon>
        <taxon>Mucorales</taxon>
        <taxon>Mucorineae</taxon>
        <taxon>Mucoraceae</taxon>
        <taxon>Parasitella</taxon>
    </lineage>
</organism>
<dbReference type="InterPro" id="IPR018422">
    <property type="entry name" value="Cation/H_exchanger_CPA1"/>
</dbReference>
<dbReference type="PANTHER" id="PTHR10110:SF187">
    <property type="entry name" value="SODIUM_HYDROGEN EXCHANGER"/>
    <property type="match status" value="1"/>
</dbReference>
<keyword evidence="9" id="KW-0050">Antiport</keyword>